<feature type="region of interest" description="Disordered" evidence="2">
    <location>
        <begin position="187"/>
        <end position="296"/>
    </location>
</feature>
<feature type="non-terminal residue" evidence="3">
    <location>
        <position position="661"/>
    </location>
</feature>
<accession>A0A3E2GWU1</accession>
<feature type="compositionally biased region" description="Low complexity" evidence="2">
    <location>
        <begin position="195"/>
        <end position="214"/>
    </location>
</feature>
<evidence type="ECO:0000256" key="2">
    <source>
        <dbReference type="SAM" id="MobiDB-lite"/>
    </source>
</evidence>
<feature type="compositionally biased region" description="Low complexity" evidence="2">
    <location>
        <begin position="227"/>
        <end position="242"/>
    </location>
</feature>
<feature type="non-terminal residue" evidence="3">
    <location>
        <position position="1"/>
    </location>
</feature>
<feature type="compositionally biased region" description="Polar residues" evidence="2">
    <location>
        <begin position="475"/>
        <end position="491"/>
    </location>
</feature>
<feature type="coiled-coil region" evidence="1">
    <location>
        <begin position="1"/>
        <end position="28"/>
    </location>
</feature>
<keyword evidence="4" id="KW-1185">Reference proteome</keyword>
<comment type="caution">
    <text evidence="3">The sequence shown here is derived from an EMBL/GenBank/DDBJ whole genome shotgun (WGS) entry which is preliminary data.</text>
</comment>
<protein>
    <submittedName>
        <fullName evidence="3">Uncharacterized protein</fullName>
    </submittedName>
</protein>
<feature type="region of interest" description="Disordered" evidence="2">
    <location>
        <begin position="100"/>
        <end position="137"/>
    </location>
</feature>
<reference evidence="3 4" key="1">
    <citation type="submission" date="2018-05" db="EMBL/GenBank/DDBJ databases">
        <title>Draft genome sequence of Scytalidium lignicola DSM 105466, a ubiquitous saprotrophic fungus.</title>
        <authorList>
            <person name="Buettner E."/>
            <person name="Gebauer A.M."/>
            <person name="Hofrichter M."/>
            <person name="Liers C."/>
            <person name="Kellner H."/>
        </authorList>
    </citation>
    <scope>NUCLEOTIDE SEQUENCE [LARGE SCALE GENOMIC DNA]</scope>
    <source>
        <strain evidence="3 4">DSM 105466</strain>
    </source>
</reference>
<evidence type="ECO:0000313" key="4">
    <source>
        <dbReference type="Proteomes" id="UP000258309"/>
    </source>
</evidence>
<gene>
    <name evidence="3" type="ORF">B7463_g10715</name>
</gene>
<sequence length="661" mass="71520">MDEAGRLVDELQHKLAELDRRVWSYRRDMASEFTKYARELLHQVPQDVSDAVSKTIAVSLKDYSSLNPDNDIVLALSSSSLSLSSPSSSSSSFLRCTDIAREDSSSSGEKNGSPAVPTVTAARQIPMQQQRLRLPDEQEMLDRSPHAREKEFHGLFTPTYLPLLDATTSGPDRRSSYDSYLTAREHNITSEGKESSSSNSNSNSNTSAMHNNTSESASAPADLPSMATADAAAAGAVEAGVTLEESRPATPQRKNTDETSVGSDDSQGKPARRSALRRSSSGSISKTQSPRKVRFELQGQEVLPTVEPVIPESALELRSPTASSIDDDDLYNGSMLEMIEDVDEPPPPKRVSSSQALQALSRAPLEEDGTTWTTVTSPPEEEEAAGAGILDNAEIETVEDVQSDTREEGLLASELNAPPTLRDMPRVHFNETPEITEIGDNETRKTTDIDIIDNNGGYNKKPTAATMLEPLLTVQIGNGKSPPSSPNQQNEELSKGRDQETTTLGNNEEEEEEDLFHFDDGSNVTLSKVRLPEPEPESPESPETEKEEPLNLSHYSQSPARPVIRPIILKSASTPSRGIVGSYKGHPFSIPIVSDEIHARAASLGAINTFVGSVNGASGLDEGDLRSFRATGAVASFSGTPKSLSERMMMEELMEAPEEPA</sequence>
<dbReference type="AlphaFoldDB" id="A0A3E2GWU1"/>
<feature type="compositionally biased region" description="Low complexity" evidence="2">
    <location>
        <begin position="277"/>
        <end position="288"/>
    </location>
</feature>
<keyword evidence="1" id="KW-0175">Coiled coil</keyword>
<evidence type="ECO:0000256" key="1">
    <source>
        <dbReference type="SAM" id="Coils"/>
    </source>
</evidence>
<feature type="compositionally biased region" description="Low complexity" evidence="2">
    <location>
        <begin position="352"/>
        <end position="361"/>
    </location>
</feature>
<dbReference type="EMBL" id="NCSJ02000319">
    <property type="protein sequence ID" value="RFU25635.1"/>
    <property type="molecule type" value="Genomic_DNA"/>
</dbReference>
<feature type="region of interest" description="Disordered" evidence="2">
    <location>
        <begin position="400"/>
        <end position="428"/>
    </location>
</feature>
<dbReference type="STRING" id="5539.A0A3E2GWU1"/>
<organism evidence="3 4">
    <name type="scientific">Scytalidium lignicola</name>
    <name type="common">Hyphomycete</name>
    <dbReference type="NCBI Taxonomy" id="5539"/>
    <lineage>
        <taxon>Eukaryota</taxon>
        <taxon>Fungi</taxon>
        <taxon>Dikarya</taxon>
        <taxon>Ascomycota</taxon>
        <taxon>Pezizomycotina</taxon>
        <taxon>Leotiomycetes</taxon>
        <taxon>Leotiomycetes incertae sedis</taxon>
        <taxon>Scytalidium</taxon>
    </lineage>
</organism>
<dbReference type="OrthoDB" id="5418627at2759"/>
<feature type="region of interest" description="Disordered" evidence="2">
    <location>
        <begin position="475"/>
        <end position="557"/>
    </location>
</feature>
<name>A0A3E2GWU1_SCYLI</name>
<proteinExistence type="predicted"/>
<dbReference type="OMA" id="VHTFRHE"/>
<dbReference type="Proteomes" id="UP000258309">
    <property type="component" value="Unassembled WGS sequence"/>
</dbReference>
<evidence type="ECO:0000313" key="3">
    <source>
        <dbReference type="EMBL" id="RFU25635.1"/>
    </source>
</evidence>
<feature type="region of interest" description="Disordered" evidence="2">
    <location>
        <begin position="340"/>
        <end position="386"/>
    </location>
</feature>